<evidence type="ECO:0000256" key="2">
    <source>
        <dbReference type="SAM" id="SignalP"/>
    </source>
</evidence>
<keyword evidence="2" id="KW-0732">Signal</keyword>
<keyword evidence="1" id="KW-0472">Membrane</keyword>
<evidence type="ECO:0000259" key="3">
    <source>
        <dbReference type="Pfam" id="PF14339"/>
    </source>
</evidence>
<comment type="caution">
    <text evidence="4">The sequence shown here is derived from an EMBL/GenBank/DDBJ whole genome shotgun (WGS) entry which is preliminary data.</text>
</comment>
<organism evidence="4 5">
    <name type="scientific">Desmonostoc muscorum LEGE 12446</name>
    <dbReference type="NCBI Taxonomy" id="1828758"/>
    <lineage>
        <taxon>Bacteria</taxon>
        <taxon>Bacillati</taxon>
        <taxon>Cyanobacteriota</taxon>
        <taxon>Cyanophyceae</taxon>
        <taxon>Nostocales</taxon>
        <taxon>Nostocaceae</taxon>
        <taxon>Desmonostoc</taxon>
    </lineage>
</organism>
<feature type="transmembrane region" description="Helical" evidence="1">
    <location>
        <begin position="267"/>
        <end position="284"/>
    </location>
</feature>
<dbReference type="InterPro" id="IPR025507">
    <property type="entry name" value="DUF4394"/>
</dbReference>
<keyword evidence="1" id="KW-1133">Transmembrane helix</keyword>
<sequence>MKLSKLGTVFTALVVAAIFDLLSVAKPAAAVSLVGLTEDNNLVLFDSSNPTSTSTVSITGVDGTLLGIDRRPANNLIYGLTNTNNIYTINPFTGAASLVSTLSVPFTGGTISGVDFNPVPDRLRVVGSNDQNYRINVDTGAVIVDGTLNPGDPNITAVAYTNVDNNPATGTTLYNIDYISDALFIQNPPNAGTLGLVGSLGLDIISAAGFDIFTDNGVNTAFAALTPTSISGSNLYTIDLTTGAATSVGTISGGKRLIGLTAVVPEPNIGLGALLGVGVFALLGRRPKLVR</sequence>
<dbReference type="SUPFAM" id="SSF69322">
    <property type="entry name" value="Tricorn protease domain 2"/>
    <property type="match status" value="1"/>
</dbReference>
<evidence type="ECO:0000256" key="1">
    <source>
        <dbReference type="SAM" id="Phobius"/>
    </source>
</evidence>
<dbReference type="RefSeq" id="WP_193917831.1">
    <property type="nucleotide sequence ID" value="NZ_JADEXS020000001.1"/>
</dbReference>
<dbReference type="Pfam" id="PF14339">
    <property type="entry name" value="DUF4394"/>
    <property type="match status" value="1"/>
</dbReference>
<protein>
    <submittedName>
        <fullName evidence="4">DUF4394 domain-containing protein</fullName>
    </submittedName>
</protein>
<dbReference type="AlphaFoldDB" id="A0A8J7DB05"/>
<dbReference type="EMBL" id="JADEXS010000203">
    <property type="protein sequence ID" value="MBE9023881.1"/>
    <property type="molecule type" value="Genomic_DNA"/>
</dbReference>
<keyword evidence="5" id="KW-1185">Reference proteome</keyword>
<evidence type="ECO:0000313" key="4">
    <source>
        <dbReference type="EMBL" id="MBE9023881.1"/>
    </source>
</evidence>
<gene>
    <name evidence="4" type="ORF">IQ276_16035</name>
</gene>
<proteinExistence type="predicted"/>
<reference evidence="4" key="1">
    <citation type="submission" date="2020-10" db="EMBL/GenBank/DDBJ databases">
        <authorList>
            <person name="Castelo-Branco R."/>
            <person name="Eusebio N."/>
            <person name="Adriana R."/>
            <person name="Vieira A."/>
            <person name="Brugerolle De Fraissinette N."/>
            <person name="Rezende De Castro R."/>
            <person name="Schneider M.P."/>
            <person name="Vasconcelos V."/>
            <person name="Leao P.N."/>
        </authorList>
    </citation>
    <scope>NUCLEOTIDE SEQUENCE</scope>
    <source>
        <strain evidence="4">LEGE 12446</strain>
    </source>
</reference>
<feature type="signal peptide" evidence="2">
    <location>
        <begin position="1"/>
        <end position="30"/>
    </location>
</feature>
<evidence type="ECO:0000313" key="5">
    <source>
        <dbReference type="Proteomes" id="UP000622533"/>
    </source>
</evidence>
<feature type="chain" id="PRO_5035258756" evidence="2">
    <location>
        <begin position="31"/>
        <end position="291"/>
    </location>
</feature>
<name>A0A8J7DB05_DESMC</name>
<accession>A0A8J7DB05</accession>
<keyword evidence="1" id="KW-0812">Transmembrane</keyword>
<dbReference type="Proteomes" id="UP000622533">
    <property type="component" value="Unassembled WGS sequence"/>
</dbReference>
<feature type="domain" description="DUF4394" evidence="3">
    <location>
        <begin position="41"/>
        <end position="260"/>
    </location>
</feature>